<evidence type="ECO:0000313" key="1">
    <source>
        <dbReference type="EMBL" id="MCW0484050.1"/>
    </source>
</evidence>
<dbReference type="RefSeq" id="WP_282592642.1">
    <property type="nucleotide sequence ID" value="NZ_JAPAAF010000028.1"/>
</dbReference>
<gene>
    <name evidence="1" type="ORF">N2K84_15010</name>
</gene>
<organism evidence="1 2">
    <name type="scientific">Gaoshiqia sediminis</name>
    <dbReference type="NCBI Taxonomy" id="2986998"/>
    <lineage>
        <taxon>Bacteria</taxon>
        <taxon>Pseudomonadati</taxon>
        <taxon>Bacteroidota</taxon>
        <taxon>Bacteroidia</taxon>
        <taxon>Marinilabiliales</taxon>
        <taxon>Prolixibacteraceae</taxon>
        <taxon>Gaoshiqia</taxon>
    </lineage>
</organism>
<reference evidence="1" key="1">
    <citation type="submission" date="2022-10" db="EMBL/GenBank/DDBJ databases">
        <title>Gaoshiqiia sediminis gen. nov., sp. nov., isolated from coastal sediment.</title>
        <authorList>
            <person name="Yu W.X."/>
            <person name="Mu D.S."/>
            <person name="Du J.Z."/>
            <person name="Liang Y.Q."/>
        </authorList>
    </citation>
    <scope>NUCLEOTIDE SEQUENCE</scope>
    <source>
        <strain evidence="1">A06</strain>
    </source>
</reference>
<sequence length="67" mass="7870">MKTLIENINSEKAQEIKMNNNEYLVWADGSEISVEEIESNFKVTEYESGSINLEHKQDDFRIEDIIF</sequence>
<comment type="caution">
    <text evidence="1">The sequence shown here is derived from an EMBL/GenBank/DDBJ whole genome shotgun (WGS) entry which is preliminary data.</text>
</comment>
<dbReference type="Proteomes" id="UP001163821">
    <property type="component" value="Unassembled WGS sequence"/>
</dbReference>
<name>A0AA41Y8X0_9BACT</name>
<proteinExistence type="predicted"/>
<accession>A0AA41Y8X0</accession>
<evidence type="ECO:0000313" key="2">
    <source>
        <dbReference type="Proteomes" id="UP001163821"/>
    </source>
</evidence>
<dbReference type="AlphaFoldDB" id="A0AA41Y8X0"/>
<keyword evidence="2" id="KW-1185">Reference proteome</keyword>
<protein>
    <submittedName>
        <fullName evidence="1">Uncharacterized protein</fullName>
    </submittedName>
</protein>
<dbReference type="EMBL" id="JAPAAF010000028">
    <property type="protein sequence ID" value="MCW0484050.1"/>
    <property type="molecule type" value="Genomic_DNA"/>
</dbReference>